<dbReference type="InterPro" id="IPR050053">
    <property type="entry name" value="ATPase_alpha/beta_chains"/>
</dbReference>
<dbReference type="SUPFAM" id="SSF50615">
    <property type="entry name" value="N-terminal domain of alpha and beta subunits of F1 ATP synthase"/>
    <property type="match status" value="1"/>
</dbReference>
<dbReference type="InterPro" id="IPR036121">
    <property type="entry name" value="ATPase_F1/V1/A1_a/bsu_N_sf"/>
</dbReference>
<dbReference type="NCBIfam" id="TIGR01039">
    <property type="entry name" value="atpD"/>
    <property type="match status" value="1"/>
</dbReference>
<dbReference type="InterPro" id="IPR000194">
    <property type="entry name" value="ATPase_F1/V1/A1_a/bsu_nucl-bd"/>
</dbReference>
<dbReference type="InterPro" id="IPR024034">
    <property type="entry name" value="ATPase_F1/V1_b/a_C"/>
</dbReference>
<evidence type="ECO:0000259" key="11">
    <source>
        <dbReference type="SMART" id="SM00382"/>
    </source>
</evidence>
<dbReference type="AlphaFoldDB" id="A0A0G1QV42"/>
<evidence type="ECO:0000256" key="10">
    <source>
        <dbReference type="ARBA" id="ARBA00023310"/>
    </source>
</evidence>
<evidence type="ECO:0000256" key="5">
    <source>
        <dbReference type="ARBA" id="ARBA00022840"/>
    </source>
</evidence>
<protein>
    <submittedName>
        <fullName evidence="12">ATP synthase subunit beta</fullName>
    </submittedName>
</protein>
<dbReference type="SUPFAM" id="SSF52540">
    <property type="entry name" value="P-loop containing nucleoside triphosphate hydrolases"/>
    <property type="match status" value="1"/>
</dbReference>
<keyword evidence="3" id="KW-0813">Transport</keyword>
<comment type="similarity">
    <text evidence="2">Belongs to the ATPase alpha/beta chains family.</text>
</comment>
<dbReference type="Gene3D" id="1.10.1140.10">
    <property type="entry name" value="Bovine Mitochondrial F1-atpase, Atp Synthase Beta Chain, Chain D, domain 3"/>
    <property type="match status" value="1"/>
</dbReference>
<dbReference type="GO" id="GO:0046933">
    <property type="term" value="F:proton-transporting ATP synthase activity, rotational mechanism"/>
    <property type="evidence" value="ECO:0007669"/>
    <property type="project" value="InterPro"/>
</dbReference>
<evidence type="ECO:0000313" key="12">
    <source>
        <dbReference type="EMBL" id="KKU48836.1"/>
    </source>
</evidence>
<dbReference type="InterPro" id="IPR055190">
    <property type="entry name" value="ATP-synt_VA_C"/>
</dbReference>
<keyword evidence="4" id="KW-0547">Nucleotide-binding</keyword>
<dbReference type="PATRIC" id="fig|1619111.3.peg.193"/>
<evidence type="ECO:0000256" key="2">
    <source>
        <dbReference type="ARBA" id="ARBA00008936"/>
    </source>
</evidence>
<evidence type="ECO:0000256" key="4">
    <source>
        <dbReference type="ARBA" id="ARBA00022741"/>
    </source>
</evidence>
<dbReference type="EMBL" id="LCNE01000010">
    <property type="protein sequence ID" value="KKU48836.1"/>
    <property type="molecule type" value="Genomic_DNA"/>
</dbReference>
<dbReference type="Gene3D" id="2.40.10.170">
    <property type="match status" value="1"/>
</dbReference>
<keyword evidence="5" id="KW-0067">ATP-binding</keyword>
<evidence type="ECO:0000256" key="9">
    <source>
        <dbReference type="ARBA" id="ARBA00023196"/>
    </source>
</evidence>
<dbReference type="PANTHER" id="PTHR15184">
    <property type="entry name" value="ATP SYNTHASE"/>
    <property type="match status" value="1"/>
</dbReference>
<dbReference type="GO" id="GO:0005524">
    <property type="term" value="F:ATP binding"/>
    <property type="evidence" value="ECO:0007669"/>
    <property type="project" value="UniProtKB-KW"/>
</dbReference>
<dbReference type="Proteomes" id="UP000033946">
    <property type="component" value="Unassembled WGS sequence"/>
</dbReference>
<keyword evidence="10" id="KW-0066">ATP synthesis</keyword>
<dbReference type="Pfam" id="PF00006">
    <property type="entry name" value="ATP-synt_ab"/>
    <property type="match status" value="1"/>
</dbReference>
<dbReference type="PANTHER" id="PTHR15184:SF71">
    <property type="entry name" value="ATP SYNTHASE SUBUNIT BETA, MITOCHONDRIAL"/>
    <property type="match status" value="1"/>
</dbReference>
<organism evidence="12 13">
    <name type="scientific">candidate division WWE3 bacterium GW2011_GWA2_46_9</name>
    <dbReference type="NCBI Taxonomy" id="1619111"/>
    <lineage>
        <taxon>Bacteria</taxon>
        <taxon>Katanobacteria</taxon>
    </lineage>
</organism>
<comment type="subcellular location">
    <subcellularLocation>
        <location evidence="1">Membrane</location>
    </subcellularLocation>
</comment>
<keyword evidence="6" id="KW-1278">Translocase</keyword>
<dbReference type="Gene3D" id="3.40.50.300">
    <property type="entry name" value="P-loop containing nucleotide triphosphate hydrolases"/>
    <property type="match status" value="1"/>
</dbReference>
<dbReference type="InterPro" id="IPR005722">
    <property type="entry name" value="ATP_synth_F1_bsu"/>
</dbReference>
<reference evidence="12 13" key="1">
    <citation type="journal article" date="2015" name="Nature">
        <title>rRNA introns, odd ribosomes, and small enigmatic genomes across a large radiation of phyla.</title>
        <authorList>
            <person name="Brown C.T."/>
            <person name="Hug L.A."/>
            <person name="Thomas B.C."/>
            <person name="Sharon I."/>
            <person name="Castelle C.J."/>
            <person name="Singh A."/>
            <person name="Wilkins M.J."/>
            <person name="Williams K.H."/>
            <person name="Banfield J.F."/>
        </authorList>
    </citation>
    <scope>NUCLEOTIDE SEQUENCE [LARGE SCALE GENOMIC DNA]</scope>
</reference>
<dbReference type="InterPro" id="IPR027417">
    <property type="entry name" value="P-loop_NTPase"/>
</dbReference>
<dbReference type="Pfam" id="PF22919">
    <property type="entry name" value="ATP-synt_VA_C"/>
    <property type="match status" value="1"/>
</dbReference>
<evidence type="ECO:0000256" key="7">
    <source>
        <dbReference type="ARBA" id="ARBA00023065"/>
    </source>
</evidence>
<name>A0A0G1QV42_UNCKA</name>
<keyword evidence="8" id="KW-0472">Membrane</keyword>
<dbReference type="SMART" id="SM00382">
    <property type="entry name" value="AAA"/>
    <property type="match status" value="1"/>
</dbReference>
<gene>
    <name evidence="12" type="ORF">UX69_C0010G0004</name>
</gene>
<evidence type="ECO:0000256" key="3">
    <source>
        <dbReference type="ARBA" id="ARBA00022448"/>
    </source>
</evidence>
<keyword evidence="9" id="KW-0139">CF(1)</keyword>
<dbReference type="SUPFAM" id="SSF47917">
    <property type="entry name" value="C-terminal domain of alpha and beta subunits of F1 ATP synthase"/>
    <property type="match status" value="1"/>
</dbReference>
<sequence length="456" mass="49202">MGVGHIVAVKNNVVEVMFRGDDKPAINNVLEVKGKAFMRMLVCKSSGTDKFYCFAVSSTLGMLRGMEVVDTGRPLEIPVGPKVLGRAFNVFGGPVDGKGNIMFETKKSIFQNAPQYEDILASQSILETGIKAVDLFAPIIKGGKVGLFGGSGVGKTLLLTEILHNVLGTDKGKSVSVFAGVGERTREGQELYAELEKTGVLASVALIFGAMGSSPSERFFTALGGATVAEYFRDETKEDVLFFIDNMFRFAQAGNELSLLMNTIPSEDGYQATLSSEIGSLHERLVSNNKGAITTFEAVYVPADDILDYSVQTIFDYLDSAIVLSRDVYREGRLPAIDLLASISSGLNENAVSKQHYAVALKAQGLLKKAASLDRIVSLVGESELSEEDRVQYRRAKKLRNFMTQSFFVAMGQTGRPGVYVPVAETVGGVADIITGKFDNIAEEEFLFIGGVKDLG</sequence>
<evidence type="ECO:0000313" key="13">
    <source>
        <dbReference type="Proteomes" id="UP000033946"/>
    </source>
</evidence>
<feature type="domain" description="AAA+ ATPase" evidence="11">
    <location>
        <begin position="141"/>
        <end position="321"/>
    </location>
</feature>
<dbReference type="InterPro" id="IPR003593">
    <property type="entry name" value="AAA+_ATPase"/>
</dbReference>
<accession>A0A0G1QV42</accession>
<proteinExistence type="inferred from homology"/>
<evidence type="ECO:0000256" key="8">
    <source>
        <dbReference type="ARBA" id="ARBA00023136"/>
    </source>
</evidence>
<evidence type="ECO:0000256" key="1">
    <source>
        <dbReference type="ARBA" id="ARBA00004370"/>
    </source>
</evidence>
<keyword evidence="7" id="KW-0406">Ion transport</keyword>
<comment type="caution">
    <text evidence="12">The sequence shown here is derived from an EMBL/GenBank/DDBJ whole genome shotgun (WGS) entry which is preliminary data.</text>
</comment>
<dbReference type="GO" id="GO:0045259">
    <property type="term" value="C:proton-transporting ATP synthase complex"/>
    <property type="evidence" value="ECO:0007669"/>
    <property type="project" value="UniProtKB-KW"/>
</dbReference>
<evidence type="ECO:0000256" key="6">
    <source>
        <dbReference type="ARBA" id="ARBA00022967"/>
    </source>
</evidence>